<accession>A0A1H9C049</accession>
<gene>
    <name evidence="1" type="ORF">SAMN05216195_101643</name>
</gene>
<protein>
    <submittedName>
        <fullName evidence="1">Uncharacterized protein</fullName>
    </submittedName>
</protein>
<dbReference type="EMBL" id="FOFT01000001">
    <property type="protein sequence ID" value="SEP94381.1"/>
    <property type="molecule type" value="Genomic_DNA"/>
</dbReference>
<proteinExistence type="predicted"/>
<keyword evidence="2" id="KW-1185">Reference proteome</keyword>
<organism evidence="1 2">
    <name type="scientific">Lentzea flaviverrucosa</name>
    <dbReference type="NCBI Taxonomy" id="200379"/>
    <lineage>
        <taxon>Bacteria</taxon>
        <taxon>Bacillati</taxon>
        <taxon>Actinomycetota</taxon>
        <taxon>Actinomycetes</taxon>
        <taxon>Pseudonocardiales</taxon>
        <taxon>Pseudonocardiaceae</taxon>
        <taxon>Lentzea</taxon>
    </lineage>
</organism>
<dbReference type="AlphaFoldDB" id="A0A1H9C049"/>
<dbReference type="Proteomes" id="UP000199028">
    <property type="component" value="Unassembled WGS sequence"/>
</dbReference>
<name>A0A1H9C049_9PSEU</name>
<evidence type="ECO:0000313" key="1">
    <source>
        <dbReference type="EMBL" id="SEP94381.1"/>
    </source>
</evidence>
<sequence length="47" mass="5526">MTWFLESIRVFDVVITALEEIGIVTDLISVRNRNRSFWDKATVRLQS</sequence>
<evidence type="ECO:0000313" key="2">
    <source>
        <dbReference type="Proteomes" id="UP000199028"/>
    </source>
</evidence>
<reference evidence="2" key="1">
    <citation type="submission" date="2016-10" db="EMBL/GenBank/DDBJ databases">
        <authorList>
            <person name="Varghese N."/>
            <person name="Submissions S."/>
        </authorList>
    </citation>
    <scope>NUCLEOTIDE SEQUENCE [LARGE SCALE GENOMIC DNA]</scope>
    <source>
        <strain evidence="2">CGMCC 4.578</strain>
    </source>
</reference>